<dbReference type="SUPFAM" id="SSF51445">
    <property type="entry name" value="(Trans)glycosidases"/>
    <property type="match status" value="1"/>
</dbReference>
<keyword evidence="2" id="KW-1185">Reference proteome</keyword>
<dbReference type="AlphaFoldDB" id="A0A0V8IPX7"/>
<dbReference type="GO" id="GO:0016787">
    <property type="term" value="F:hydrolase activity"/>
    <property type="evidence" value="ECO:0007669"/>
    <property type="project" value="UniProtKB-KW"/>
</dbReference>
<sequence>MRHRRLAWVAAAAALALVAGVFVWRSMTEAGMAQEPWFSGYADVTVDPPYDFGGTALPQPRNVTLAFVVADASDPCRPTWGSAYSLDAAKDALNLEQRISALKSKGGAIAVSFGGSVNTELAVACQNPESLLSAYRSVVDRYAPSTIDFDIEGDALLNAPAGERRAAAVAALQKEKEAWGGRLDVWLTLPASPRGLTDDGVASVDQMLAAGVRLAGVNIMTMNYGSSRPASQSMLDAAVAAAGAAHDQISISYQRIGTNLGSAEIWARMGLTPMIGANDLPGEVFSLDDARGLNAFAVEKGIQRVSMWSLNRDVQCSAASPGGQASHVCSGVEQDAGQFAGLLAAGFGGRLR</sequence>
<dbReference type="Gene3D" id="3.20.20.80">
    <property type="entry name" value="Glycosidases"/>
    <property type="match status" value="1"/>
</dbReference>
<dbReference type="RefSeq" id="WP_058267916.1">
    <property type="nucleotide sequence ID" value="NZ_FMAZ01000003.1"/>
</dbReference>
<keyword evidence="1" id="KW-0378">Hydrolase</keyword>
<dbReference type="CDD" id="cd06543">
    <property type="entry name" value="GH18_PF-ChiA-like"/>
    <property type="match status" value="1"/>
</dbReference>
<dbReference type="STRING" id="993070.AS031_09625"/>
<reference evidence="1 2" key="1">
    <citation type="journal article" date="2014" name="Arch. Microbiol.">
        <title>Arthrobacter enclensis sp. nov., isolated from sediment sample.</title>
        <authorList>
            <person name="Dastager S.G."/>
            <person name="Liu Q."/>
            <person name="Tang S.K."/>
            <person name="Krishnamurthi S."/>
            <person name="Lee J.C."/>
            <person name="Li W.J."/>
        </authorList>
    </citation>
    <scope>NUCLEOTIDE SEQUENCE [LARGE SCALE GENOMIC DNA]</scope>
    <source>
        <strain evidence="1 2">NIO-1008</strain>
    </source>
</reference>
<dbReference type="PANTHER" id="PTHR42976">
    <property type="entry name" value="BIFUNCTIONAL CHITINASE/LYSOZYME-RELATED"/>
    <property type="match status" value="1"/>
</dbReference>
<dbReference type="EMBL" id="LNQM01000003">
    <property type="protein sequence ID" value="KSU76845.1"/>
    <property type="molecule type" value="Genomic_DNA"/>
</dbReference>
<evidence type="ECO:0000313" key="2">
    <source>
        <dbReference type="Proteomes" id="UP000053199"/>
    </source>
</evidence>
<dbReference type="PANTHER" id="PTHR42976:SF1">
    <property type="entry name" value="GH18 DOMAIN-CONTAINING PROTEIN-RELATED"/>
    <property type="match status" value="1"/>
</dbReference>
<dbReference type="Proteomes" id="UP000053199">
    <property type="component" value="Unassembled WGS sequence"/>
</dbReference>
<organism evidence="1 2">
    <name type="scientific">Pseudarthrobacter enclensis</name>
    <dbReference type="NCBI Taxonomy" id="993070"/>
    <lineage>
        <taxon>Bacteria</taxon>
        <taxon>Bacillati</taxon>
        <taxon>Actinomycetota</taxon>
        <taxon>Actinomycetes</taxon>
        <taxon>Micrococcales</taxon>
        <taxon>Micrococcaceae</taxon>
        <taxon>Pseudarthrobacter</taxon>
    </lineage>
</organism>
<comment type="caution">
    <text evidence="1">The sequence shown here is derived from an EMBL/GenBank/DDBJ whole genome shotgun (WGS) entry which is preliminary data.</text>
</comment>
<dbReference type="InterPro" id="IPR052750">
    <property type="entry name" value="GH18_Chitinase"/>
</dbReference>
<gene>
    <name evidence="1" type="ORF">AS031_09625</name>
</gene>
<protein>
    <submittedName>
        <fullName evidence="1">Glycosyl hydrolase</fullName>
    </submittedName>
</protein>
<dbReference type="OrthoDB" id="99456at2"/>
<name>A0A0V8IPX7_9MICC</name>
<dbReference type="InterPro" id="IPR017853">
    <property type="entry name" value="GH"/>
</dbReference>
<proteinExistence type="predicted"/>
<evidence type="ECO:0000313" key="1">
    <source>
        <dbReference type="EMBL" id="KSU76845.1"/>
    </source>
</evidence>
<accession>A0A0V8IPX7</accession>